<accession>A0AA92W876</accession>
<dbReference type="AlphaFoldDB" id="A0AA92W876"/>
<dbReference type="Proteomes" id="UP000286077">
    <property type="component" value="Unassembled WGS sequence"/>
</dbReference>
<proteinExistence type="predicted"/>
<protein>
    <submittedName>
        <fullName evidence="1">Uncharacterized protein</fullName>
    </submittedName>
</protein>
<sequence length="83" mass="9189">MSKTLGNLALICQKWSLKLLLLKTGGTRAVQKGAKKALPLIITNSKAKKKGAHFEHLNYHLLSILIVVYHDLLSDAKVLEDII</sequence>
<organism evidence="1 2">
    <name type="scientific">Segatella copri</name>
    <dbReference type="NCBI Taxonomy" id="165179"/>
    <lineage>
        <taxon>Bacteria</taxon>
        <taxon>Pseudomonadati</taxon>
        <taxon>Bacteroidota</taxon>
        <taxon>Bacteroidia</taxon>
        <taxon>Bacteroidales</taxon>
        <taxon>Prevotellaceae</taxon>
        <taxon>Segatella</taxon>
    </lineage>
</organism>
<evidence type="ECO:0000313" key="1">
    <source>
        <dbReference type="EMBL" id="RGW68909.1"/>
    </source>
</evidence>
<name>A0AA92W876_9BACT</name>
<evidence type="ECO:0000313" key="2">
    <source>
        <dbReference type="Proteomes" id="UP000286077"/>
    </source>
</evidence>
<comment type="caution">
    <text evidence="1">The sequence shown here is derived from an EMBL/GenBank/DDBJ whole genome shotgun (WGS) entry which is preliminary data.</text>
</comment>
<gene>
    <name evidence="1" type="ORF">DWV60_05685</name>
</gene>
<reference evidence="1 2" key="1">
    <citation type="submission" date="2018-08" db="EMBL/GenBank/DDBJ databases">
        <title>A genome reference for cultivated species of the human gut microbiota.</title>
        <authorList>
            <person name="Zou Y."/>
            <person name="Xue W."/>
            <person name="Luo G."/>
        </authorList>
    </citation>
    <scope>NUCLEOTIDE SEQUENCE [LARGE SCALE GENOMIC DNA]</scope>
    <source>
        <strain evidence="1 2">AF11-14</strain>
    </source>
</reference>
<dbReference type="EMBL" id="QSAQ01000011">
    <property type="protein sequence ID" value="RGW68909.1"/>
    <property type="molecule type" value="Genomic_DNA"/>
</dbReference>